<gene>
    <name evidence="1" type="ORF">UFOVP380_41</name>
</gene>
<accession>A0A6J7X2K5</accession>
<organism evidence="1">
    <name type="scientific">uncultured Caudovirales phage</name>
    <dbReference type="NCBI Taxonomy" id="2100421"/>
    <lineage>
        <taxon>Viruses</taxon>
        <taxon>Duplodnaviria</taxon>
        <taxon>Heunggongvirae</taxon>
        <taxon>Uroviricota</taxon>
        <taxon>Caudoviricetes</taxon>
        <taxon>Peduoviridae</taxon>
        <taxon>Maltschvirus</taxon>
        <taxon>Maltschvirus maltsch</taxon>
    </lineage>
</organism>
<protein>
    <recommendedName>
        <fullName evidence="2">Primase C-terminal 1 domain-containing protein</fullName>
    </recommendedName>
</protein>
<reference evidence="1" key="1">
    <citation type="submission" date="2020-05" db="EMBL/GenBank/DDBJ databases">
        <authorList>
            <person name="Chiriac C."/>
            <person name="Salcher M."/>
            <person name="Ghai R."/>
            <person name="Kavagutti S V."/>
        </authorList>
    </citation>
    <scope>NUCLEOTIDE SEQUENCE</scope>
</reference>
<dbReference type="EMBL" id="LR798317">
    <property type="protein sequence ID" value="CAB5223355.1"/>
    <property type="molecule type" value="Genomic_DNA"/>
</dbReference>
<evidence type="ECO:0008006" key="2">
    <source>
        <dbReference type="Google" id="ProtNLM"/>
    </source>
</evidence>
<evidence type="ECO:0000313" key="1">
    <source>
        <dbReference type="EMBL" id="CAB5223355.1"/>
    </source>
</evidence>
<proteinExistence type="predicted"/>
<name>A0A6J7X2K5_9CAUD</name>
<sequence>MSSTFNQLQQAILATAPRAEEQLVKAFLLDECFSLVGATQAQWVPTDGDDDPLPFTTTVFTIAPSGAGKGFVQRPVAKLMRLANSHISAVMDERREKKESYLHSLALAKFGEGEKTEKARQTWVEANGVAHFEPIYTQIGTQQGVAKALNAMRKLEVGGFRQRLDECASVITSKNQSAIDFITTLLSFSGGIGKVGRAIAGDVQALDATGVSISLHFFGNDEEIAADARSLEAFRSFLRKGFSRRAFFFHVPKVKTLTKEMLRPAITADRGAGLQHDLLALAQWLLAEKRTVIFSGIAKDLVDEILLANAEATSERRDWYFKAQQLASMFALLERRTVATVEDVEAAYTLVKASGAAYAQLLGTVEEKALAKTETHGWQIASLLINQQRGFTQRELLRACTPNLKSAAALGPVLAEAAENLRQEGYTLEERPNEGRRGILHFAAPVRPVEELPVSFSMADTQDVKCTHYEPTQATLEELAWAAASHRYSAHVFKDNKRHGENWQSTSCLIFDVDGGEPLLEEAKAKVSAVAACILPTRNHKKEKNGVVADRYRVFVPLQQPIVVADGRETYKYVYLAVAAHLGLCIDDQCSDLARTFQASGLEHEPWFTAAGSPVVDWRDFAPIPQQKRYKRPIVAPEWRPEGLDEKGVKTLLAKSWVTGQRNILAFRVVNWLKDAGMSQVAVEHFMELHTASNPLPAKELAGIIKRAFRGR</sequence>